<dbReference type="PANTHER" id="PTHR43792:SF1">
    <property type="entry name" value="N-ACETYLTRANSFERASE DOMAIN-CONTAINING PROTEIN"/>
    <property type="match status" value="1"/>
</dbReference>
<dbReference type="OrthoDB" id="4072826at2759"/>
<gene>
    <name evidence="2" type="ORF">Slin15195_G047850</name>
</gene>
<dbReference type="InterPro" id="IPR016181">
    <property type="entry name" value="Acyl_CoA_acyltransferase"/>
</dbReference>
<keyword evidence="3" id="KW-1185">Reference proteome</keyword>
<name>A0A9Q9EH54_9PEZI</name>
<dbReference type="EMBL" id="CP099420">
    <property type="protein sequence ID" value="USW51466.1"/>
    <property type="molecule type" value="Genomic_DNA"/>
</dbReference>
<dbReference type="Gene3D" id="3.40.630.30">
    <property type="match status" value="1"/>
</dbReference>
<sequence length="172" mass="19576">MNITTDRLLLRPVTEADLEDFHRLQSDPQVTKWTKQGPNKTLQRSEQMLDDLLVLVNTSNFTEPTMIHAITVLPSSDLIGLVGTFRPREIGFSLHPDYWGKGYAQEATRAFCIWYQEQHPGQALFAKVNTKNDASVTCLTRCGFSPATQQEDTADEAYSNDQERQTWLLREG</sequence>
<accession>A0A9Q9EH54</accession>
<protein>
    <submittedName>
        <fullName evidence="2">GNAT domain, acyl-CoA N-acyltransferase</fullName>
    </submittedName>
</protein>
<dbReference type="InterPro" id="IPR000182">
    <property type="entry name" value="GNAT_dom"/>
</dbReference>
<dbReference type="SUPFAM" id="SSF55729">
    <property type="entry name" value="Acyl-CoA N-acyltransferases (Nat)"/>
    <property type="match status" value="1"/>
</dbReference>
<evidence type="ECO:0000259" key="1">
    <source>
        <dbReference type="PROSITE" id="PS51186"/>
    </source>
</evidence>
<dbReference type="Pfam" id="PF13302">
    <property type="entry name" value="Acetyltransf_3"/>
    <property type="match status" value="1"/>
</dbReference>
<evidence type="ECO:0000313" key="3">
    <source>
        <dbReference type="Proteomes" id="UP001056384"/>
    </source>
</evidence>
<dbReference type="Proteomes" id="UP001056384">
    <property type="component" value="Chromosome 3"/>
</dbReference>
<feature type="domain" description="N-acetyltransferase" evidence="1">
    <location>
        <begin position="8"/>
        <end position="165"/>
    </location>
</feature>
<dbReference type="AlphaFoldDB" id="A0A9Q9EH54"/>
<proteinExistence type="predicted"/>
<dbReference type="GO" id="GO:0016747">
    <property type="term" value="F:acyltransferase activity, transferring groups other than amino-acyl groups"/>
    <property type="evidence" value="ECO:0007669"/>
    <property type="project" value="InterPro"/>
</dbReference>
<reference evidence="2" key="1">
    <citation type="submission" date="2022-06" db="EMBL/GenBank/DDBJ databases">
        <title>Complete genome sequences of two strains of the flax pathogen Septoria linicola.</title>
        <authorList>
            <person name="Lapalu N."/>
            <person name="Simon A."/>
            <person name="Demenou B."/>
            <person name="Paumier D."/>
            <person name="Guillot M.-P."/>
            <person name="Gout L."/>
            <person name="Valade R."/>
        </authorList>
    </citation>
    <scope>NUCLEOTIDE SEQUENCE</scope>
    <source>
        <strain evidence="2">SE15195</strain>
    </source>
</reference>
<dbReference type="InterPro" id="IPR051531">
    <property type="entry name" value="N-acetyltransferase"/>
</dbReference>
<dbReference type="PANTHER" id="PTHR43792">
    <property type="entry name" value="GNAT FAMILY, PUTATIVE (AFU_ORTHOLOGUE AFUA_3G00765)-RELATED-RELATED"/>
    <property type="match status" value="1"/>
</dbReference>
<organism evidence="2 3">
    <name type="scientific">Septoria linicola</name>
    <dbReference type="NCBI Taxonomy" id="215465"/>
    <lineage>
        <taxon>Eukaryota</taxon>
        <taxon>Fungi</taxon>
        <taxon>Dikarya</taxon>
        <taxon>Ascomycota</taxon>
        <taxon>Pezizomycotina</taxon>
        <taxon>Dothideomycetes</taxon>
        <taxon>Dothideomycetidae</taxon>
        <taxon>Mycosphaerellales</taxon>
        <taxon>Mycosphaerellaceae</taxon>
        <taxon>Septoria</taxon>
    </lineage>
</organism>
<evidence type="ECO:0000313" key="2">
    <source>
        <dbReference type="EMBL" id="USW51466.1"/>
    </source>
</evidence>
<dbReference type="PROSITE" id="PS51186">
    <property type="entry name" value="GNAT"/>
    <property type="match status" value="1"/>
</dbReference>